<dbReference type="GO" id="GO:0008028">
    <property type="term" value="F:monocarboxylic acid transmembrane transporter activity"/>
    <property type="evidence" value="ECO:0007669"/>
    <property type="project" value="TreeGrafter"/>
</dbReference>
<dbReference type="InterPro" id="IPR050327">
    <property type="entry name" value="Proton-linked_MCT"/>
</dbReference>
<feature type="transmembrane region" description="Helical" evidence="1">
    <location>
        <begin position="56"/>
        <end position="79"/>
    </location>
</feature>
<evidence type="ECO:0000313" key="2">
    <source>
        <dbReference type="WBParaSite" id="MCU_009696-RA"/>
    </source>
</evidence>
<keyword evidence="1" id="KW-0472">Membrane</keyword>
<dbReference type="PANTHER" id="PTHR11360">
    <property type="entry name" value="MONOCARBOXYLATE TRANSPORTER"/>
    <property type="match status" value="1"/>
</dbReference>
<dbReference type="Gene3D" id="1.20.1250.20">
    <property type="entry name" value="MFS general substrate transporter like domains"/>
    <property type="match status" value="1"/>
</dbReference>
<protein>
    <submittedName>
        <fullName evidence="2">Monocarboxylate transporter 14</fullName>
    </submittedName>
</protein>
<dbReference type="PANTHER" id="PTHR11360:SF284">
    <property type="entry name" value="EG:103B4.3 PROTEIN-RELATED"/>
    <property type="match status" value="1"/>
</dbReference>
<organism evidence="2">
    <name type="scientific">Mesocestoides corti</name>
    <name type="common">Flatworm</name>
    <dbReference type="NCBI Taxonomy" id="53468"/>
    <lineage>
        <taxon>Eukaryota</taxon>
        <taxon>Metazoa</taxon>
        <taxon>Spiralia</taxon>
        <taxon>Lophotrochozoa</taxon>
        <taxon>Platyhelminthes</taxon>
        <taxon>Cestoda</taxon>
        <taxon>Eucestoda</taxon>
        <taxon>Cyclophyllidea</taxon>
        <taxon>Mesocestoididae</taxon>
        <taxon>Mesocestoides</taxon>
    </lineage>
</organism>
<dbReference type="AlphaFoldDB" id="A0A5K3FST9"/>
<evidence type="ECO:0000256" key="1">
    <source>
        <dbReference type="SAM" id="Phobius"/>
    </source>
</evidence>
<dbReference type="WBParaSite" id="MCU_009696-RA">
    <property type="protein sequence ID" value="MCU_009696-RA"/>
    <property type="gene ID" value="MCU_009696"/>
</dbReference>
<keyword evidence="1" id="KW-0812">Transmembrane</keyword>
<proteinExistence type="predicted"/>
<sequence length="306" mass="32934">MAGIGYGLLYMAAIIAVTTGFDELRPMAMGIMACGSGIGASVHSILYPFIESIVTWKGLSISTAGLLLHACIFGCLLGLTPPKISAQPQVTQSAQNPISSMFSLDFRSLGLLGSGYLNLPTNPTNEASTSQANLKNAIVTPNMQHMMGSLGSFTYLVEIEKIVNQMGLFGKGDPLHRNTAFLVFIIAVFLQSLGSLSPVVLFFDMLLMEGGVTVLHPLVLADLVQLERLTEAMGWEIMLGGLGYCLSTPLATSINLWHGNIHISYLVSGILMVLGGCFAILTHWSHRTFTEDDVNRLRRRLEAALG</sequence>
<dbReference type="SUPFAM" id="SSF103473">
    <property type="entry name" value="MFS general substrate transporter"/>
    <property type="match status" value="1"/>
</dbReference>
<reference evidence="2" key="1">
    <citation type="submission" date="2019-11" db="UniProtKB">
        <authorList>
            <consortium name="WormBaseParasite"/>
        </authorList>
    </citation>
    <scope>IDENTIFICATION</scope>
</reference>
<dbReference type="InterPro" id="IPR036259">
    <property type="entry name" value="MFS_trans_sf"/>
</dbReference>
<name>A0A5K3FST9_MESCO</name>
<keyword evidence="1" id="KW-1133">Transmembrane helix</keyword>
<feature type="transmembrane region" description="Helical" evidence="1">
    <location>
        <begin position="175"/>
        <end position="193"/>
    </location>
</feature>
<feature type="transmembrane region" description="Helical" evidence="1">
    <location>
        <begin position="31"/>
        <end position="50"/>
    </location>
</feature>
<accession>A0A5K3FST9</accession>
<feature type="transmembrane region" description="Helical" evidence="1">
    <location>
        <begin position="233"/>
        <end position="257"/>
    </location>
</feature>
<feature type="transmembrane region" description="Helical" evidence="1">
    <location>
        <begin position="6"/>
        <end position="24"/>
    </location>
</feature>
<feature type="transmembrane region" description="Helical" evidence="1">
    <location>
        <begin position="263"/>
        <end position="281"/>
    </location>
</feature>